<comment type="caution">
    <text evidence="2">The sequence shown here is derived from an EMBL/GenBank/DDBJ whole genome shotgun (WGS) entry which is preliminary data.</text>
</comment>
<dbReference type="HOGENOM" id="CLU_3294062_0_0_10"/>
<dbReference type="Proteomes" id="UP000010408">
    <property type="component" value="Unassembled WGS sequence"/>
</dbReference>
<proteinExistence type="predicted"/>
<gene>
    <name evidence="2" type="ORF">HMPREF9134_00567</name>
</gene>
<reference evidence="2 3" key="1">
    <citation type="submission" date="2012-05" db="EMBL/GenBank/DDBJ databases">
        <authorList>
            <person name="Weinstock G."/>
            <person name="Sodergren E."/>
            <person name="Lobos E.A."/>
            <person name="Fulton L."/>
            <person name="Fulton R."/>
            <person name="Courtney L."/>
            <person name="Fronick C."/>
            <person name="O'Laughlin M."/>
            <person name="Godfrey J."/>
            <person name="Wilson R.M."/>
            <person name="Miner T."/>
            <person name="Farmer C."/>
            <person name="Delehaunty K."/>
            <person name="Cordes M."/>
            <person name="Minx P."/>
            <person name="Tomlinson C."/>
            <person name="Chen J."/>
            <person name="Wollam A."/>
            <person name="Pepin K.H."/>
            <person name="Bhonagiri V."/>
            <person name="Zhang X."/>
            <person name="Suruliraj S."/>
            <person name="Warren W."/>
            <person name="Mitreva M."/>
            <person name="Mardis E.R."/>
            <person name="Wilson R.K."/>
        </authorList>
    </citation>
    <scope>NUCLEOTIDE SEQUENCE [LARGE SCALE GENOMIC DNA]</scope>
    <source>
        <strain evidence="2 3">F0037</strain>
    </source>
</reference>
<organism evidence="2 3">
    <name type="scientific">Porphyromonas catoniae F0037</name>
    <dbReference type="NCBI Taxonomy" id="1127696"/>
    <lineage>
        <taxon>Bacteria</taxon>
        <taxon>Pseudomonadati</taxon>
        <taxon>Bacteroidota</taxon>
        <taxon>Bacteroidia</taxon>
        <taxon>Bacteroidales</taxon>
        <taxon>Porphyromonadaceae</taxon>
        <taxon>Porphyromonas</taxon>
    </lineage>
</organism>
<evidence type="ECO:0000313" key="2">
    <source>
        <dbReference type="EMBL" id="EKY02178.1"/>
    </source>
</evidence>
<accession>L1NFM8</accession>
<dbReference type="EMBL" id="AMEQ01000018">
    <property type="protein sequence ID" value="EKY02178.1"/>
    <property type="molecule type" value="Genomic_DNA"/>
</dbReference>
<name>L1NFM8_9PORP</name>
<dbReference type="AlphaFoldDB" id="L1NFM8"/>
<protein>
    <submittedName>
        <fullName evidence="2">Uncharacterized protein</fullName>
    </submittedName>
</protein>
<dbReference type="STRING" id="1127696.HMPREF9134_00567"/>
<evidence type="ECO:0000313" key="3">
    <source>
        <dbReference type="Proteomes" id="UP000010408"/>
    </source>
</evidence>
<sequence>MRLGGASPVRGFSLSTVRGNKSRDRRGAIALSQAHRGVAS</sequence>
<feature type="region of interest" description="Disordered" evidence="1">
    <location>
        <begin position="1"/>
        <end position="40"/>
    </location>
</feature>
<evidence type="ECO:0000256" key="1">
    <source>
        <dbReference type="SAM" id="MobiDB-lite"/>
    </source>
</evidence>